<keyword evidence="1" id="KW-0472">Membrane</keyword>
<feature type="transmembrane region" description="Helical" evidence="1">
    <location>
        <begin position="46"/>
        <end position="64"/>
    </location>
</feature>
<protein>
    <submittedName>
        <fullName evidence="2">Uncharacterized protein</fullName>
    </submittedName>
</protein>
<accession>A0A1F6PAT6</accession>
<gene>
    <name evidence="2" type="ORF">A2563_01555</name>
</gene>
<evidence type="ECO:0000256" key="1">
    <source>
        <dbReference type="SAM" id="Phobius"/>
    </source>
</evidence>
<evidence type="ECO:0000313" key="2">
    <source>
        <dbReference type="EMBL" id="OGH93272.1"/>
    </source>
</evidence>
<keyword evidence="1" id="KW-0812">Transmembrane</keyword>
<dbReference type="AlphaFoldDB" id="A0A1F6PAT6"/>
<dbReference type="Proteomes" id="UP000176634">
    <property type="component" value="Unassembled WGS sequence"/>
</dbReference>
<feature type="transmembrane region" description="Helical" evidence="1">
    <location>
        <begin position="71"/>
        <end position="88"/>
    </location>
</feature>
<feature type="transmembrane region" description="Helical" evidence="1">
    <location>
        <begin position="7"/>
        <end position="26"/>
    </location>
</feature>
<sequence length="119" mass="13538">MKKFLLVLGWLVSSILFAVFFGRLYYYLGFSKGGGLFLSSNFFDDFINGLFPSYIFFLTLLFTAFGGTKKYWWIGIALIPAVLFEVAFDLQHIYFPVAVGLVGWLLGKGVNMLVEKHKL</sequence>
<feature type="transmembrane region" description="Helical" evidence="1">
    <location>
        <begin position="94"/>
        <end position="114"/>
    </location>
</feature>
<reference evidence="2 3" key="1">
    <citation type="journal article" date="2016" name="Nat. Commun.">
        <title>Thousands of microbial genomes shed light on interconnected biogeochemical processes in an aquifer system.</title>
        <authorList>
            <person name="Anantharaman K."/>
            <person name="Brown C.T."/>
            <person name="Hug L.A."/>
            <person name="Sharon I."/>
            <person name="Castelle C.J."/>
            <person name="Probst A.J."/>
            <person name="Thomas B.C."/>
            <person name="Singh A."/>
            <person name="Wilkins M.J."/>
            <person name="Karaoz U."/>
            <person name="Brodie E.L."/>
            <person name="Williams K.H."/>
            <person name="Hubbard S.S."/>
            <person name="Banfield J.F."/>
        </authorList>
    </citation>
    <scope>NUCLEOTIDE SEQUENCE [LARGE SCALE GENOMIC DNA]</scope>
</reference>
<evidence type="ECO:0000313" key="3">
    <source>
        <dbReference type="Proteomes" id="UP000176634"/>
    </source>
</evidence>
<proteinExistence type="predicted"/>
<dbReference type="STRING" id="1798705.A2563_01555"/>
<dbReference type="EMBL" id="MFRA01000001">
    <property type="protein sequence ID" value="OGH93272.1"/>
    <property type="molecule type" value="Genomic_DNA"/>
</dbReference>
<comment type="caution">
    <text evidence="2">The sequence shown here is derived from an EMBL/GenBank/DDBJ whole genome shotgun (WGS) entry which is preliminary data.</text>
</comment>
<keyword evidence="1" id="KW-1133">Transmembrane helix</keyword>
<organism evidence="2 3">
    <name type="scientific">Candidatus Magasanikbacteria bacterium RIFOXYD1_FULL_40_23</name>
    <dbReference type="NCBI Taxonomy" id="1798705"/>
    <lineage>
        <taxon>Bacteria</taxon>
        <taxon>Candidatus Magasanikiibacteriota</taxon>
    </lineage>
</organism>
<name>A0A1F6PAT6_9BACT</name>